<feature type="transmembrane region" description="Helical" evidence="1">
    <location>
        <begin position="95"/>
        <end position="118"/>
    </location>
</feature>
<protein>
    <submittedName>
        <fullName evidence="2">Uncharacterized protein</fullName>
    </submittedName>
</protein>
<dbReference type="AlphaFoldDB" id="A0AAN8F6G6"/>
<keyword evidence="1" id="KW-0472">Membrane</keyword>
<evidence type="ECO:0000313" key="2">
    <source>
        <dbReference type="EMBL" id="KAK5974040.1"/>
    </source>
</evidence>
<proteinExistence type="predicted"/>
<organism evidence="2 3">
    <name type="scientific">Trichostrongylus colubriformis</name>
    <name type="common">Black scour worm</name>
    <dbReference type="NCBI Taxonomy" id="6319"/>
    <lineage>
        <taxon>Eukaryota</taxon>
        <taxon>Metazoa</taxon>
        <taxon>Ecdysozoa</taxon>
        <taxon>Nematoda</taxon>
        <taxon>Chromadorea</taxon>
        <taxon>Rhabditida</taxon>
        <taxon>Rhabditina</taxon>
        <taxon>Rhabditomorpha</taxon>
        <taxon>Strongyloidea</taxon>
        <taxon>Trichostrongylidae</taxon>
        <taxon>Trichostrongylus</taxon>
    </lineage>
</organism>
<sequence>MSGAEIHLNPEFSYFFEKAFFVFWIFTVPFYIVLVFFMIHAHIKHAMHLRSPFYILCITTGLIDIVTLLNTYFGAVFPKWGWLENMYLTLGKPYVYTYLVISWSTGTMQALSTSLLVTNRLTAILFPRKHSQLWSGARLKLIVVIQIVPGLIASLHILTNEVVTNIRNQQVRVELLKRREFRLFVMASWIVAVQLLLVLFIYAKAVIFPVFHLSSEIFFTFYSALGSIYSGIGAYLLWIFSDSLRHYIYMKLGITKYAQQASRSTVIFVHPWKN</sequence>
<evidence type="ECO:0000313" key="3">
    <source>
        <dbReference type="Proteomes" id="UP001331761"/>
    </source>
</evidence>
<evidence type="ECO:0000256" key="1">
    <source>
        <dbReference type="SAM" id="Phobius"/>
    </source>
</evidence>
<dbReference type="EMBL" id="WIXE01014755">
    <property type="protein sequence ID" value="KAK5974040.1"/>
    <property type="molecule type" value="Genomic_DNA"/>
</dbReference>
<dbReference type="PANTHER" id="PTHR31748">
    <property type="entry name" value="SERPENTINE RECEPTOR, CLASS V"/>
    <property type="match status" value="1"/>
</dbReference>
<feature type="transmembrane region" description="Helical" evidence="1">
    <location>
        <begin position="20"/>
        <end position="41"/>
    </location>
</feature>
<comment type="caution">
    <text evidence="2">The sequence shown here is derived from an EMBL/GenBank/DDBJ whole genome shotgun (WGS) entry which is preliminary data.</text>
</comment>
<feature type="transmembrane region" description="Helical" evidence="1">
    <location>
        <begin position="217"/>
        <end position="240"/>
    </location>
</feature>
<reference evidence="2 3" key="1">
    <citation type="submission" date="2019-10" db="EMBL/GenBank/DDBJ databases">
        <title>Assembly and Annotation for the nematode Trichostrongylus colubriformis.</title>
        <authorList>
            <person name="Martin J."/>
        </authorList>
    </citation>
    <scope>NUCLEOTIDE SEQUENCE [LARGE SCALE GENOMIC DNA]</scope>
    <source>
        <strain evidence="2">G859</strain>
        <tissue evidence="2">Whole worm</tissue>
    </source>
</reference>
<accession>A0AAN8F6G6</accession>
<feature type="transmembrane region" description="Helical" evidence="1">
    <location>
        <begin position="183"/>
        <end position="205"/>
    </location>
</feature>
<feature type="transmembrane region" description="Helical" evidence="1">
    <location>
        <begin position="53"/>
        <end position="75"/>
    </location>
</feature>
<dbReference type="SUPFAM" id="SSF81321">
    <property type="entry name" value="Family A G protein-coupled receptor-like"/>
    <property type="match status" value="1"/>
</dbReference>
<dbReference type="InterPro" id="IPR019426">
    <property type="entry name" value="7TM_GPCR_serpentine_rcpt_Srv"/>
</dbReference>
<keyword evidence="1" id="KW-1133">Transmembrane helix</keyword>
<keyword evidence="3" id="KW-1185">Reference proteome</keyword>
<dbReference type="Proteomes" id="UP001331761">
    <property type="component" value="Unassembled WGS sequence"/>
</dbReference>
<dbReference type="Gene3D" id="1.20.1070.10">
    <property type="entry name" value="Rhodopsin 7-helix transmembrane proteins"/>
    <property type="match status" value="1"/>
</dbReference>
<name>A0AAN8F6G6_TRICO</name>
<keyword evidence="1" id="KW-0812">Transmembrane</keyword>
<dbReference type="PANTHER" id="PTHR31748:SF1">
    <property type="entry name" value="SERPENTINE RECEPTOR, CLASS V"/>
    <property type="match status" value="1"/>
</dbReference>
<gene>
    <name evidence="2" type="ORF">GCK32_002122</name>
</gene>
<dbReference type="Pfam" id="PF10323">
    <property type="entry name" value="7TM_GPCR_Srv"/>
    <property type="match status" value="2"/>
</dbReference>